<keyword evidence="2" id="KW-0378">Hydrolase</keyword>
<feature type="domain" description="Penicillin-binding protein dimerisation" evidence="5">
    <location>
        <begin position="56"/>
        <end position="196"/>
    </location>
</feature>
<dbReference type="EMBL" id="AATS01000009">
    <property type="protein sequence ID" value="EAU54399.1"/>
    <property type="molecule type" value="Genomic_DNA"/>
</dbReference>
<dbReference type="Gene3D" id="3.30.450.330">
    <property type="match status" value="1"/>
</dbReference>
<comment type="caution">
    <text evidence="6">The sequence shown here is derived from an EMBL/GenBank/DDBJ whole genome shotgun (WGS) entry which is preliminary data.</text>
</comment>
<dbReference type="Gene3D" id="3.90.1310.10">
    <property type="entry name" value="Penicillin-binding protein 2a (Domain 2)"/>
    <property type="match status" value="1"/>
</dbReference>
<dbReference type="GO" id="GO:0008658">
    <property type="term" value="F:penicillin binding"/>
    <property type="evidence" value="ECO:0007669"/>
    <property type="project" value="InterPro"/>
</dbReference>
<name>Q0EYG8_9PROT</name>
<dbReference type="InterPro" id="IPR005311">
    <property type="entry name" value="PBP_dimer"/>
</dbReference>
<accession>Q0EYG8</accession>
<dbReference type="GO" id="GO:0016740">
    <property type="term" value="F:transferase activity"/>
    <property type="evidence" value="ECO:0007669"/>
    <property type="project" value="UniProtKB-KW"/>
</dbReference>
<dbReference type="InParanoid" id="Q0EYG8"/>
<evidence type="ECO:0000313" key="6">
    <source>
        <dbReference type="EMBL" id="EAU54399.1"/>
    </source>
</evidence>
<evidence type="ECO:0000256" key="2">
    <source>
        <dbReference type="ARBA" id="ARBA00022645"/>
    </source>
</evidence>
<dbReference type="HOGENOM" id="CLU_009289_6_2_0"/>
<dbReference type="RefSeq" id="WP_009851853.1">
    <property type="nucleotide sequence ID" value="NZ_DS022296.1"/>
</dbReference>
<dbReference type="Pfam" id="PF03717">
    <property type="entry name" value="PBP_dimer"/>
    <property type="match status" value="1"/>
</dbReference>
<dbReference type="eggNOG" id="COG0768">
    <property type="taxonomic scope" value="Bacteria"/>
</dbReference>
<evidence type="ECO:0000313" key="7">
    <source>
        <dbReference type="Proteomes" id="UP000005297"/>
    </source>
</evidence>
<dbReference type="SUPFAM" id="SSF56601">
    <property type="entry name" value="beta-lactamase/transpeptidase-like"/>
    <property type="match status" value="1"/>
</dbReference>
<protein>
    <submittedName>
        <fullName evidence="6">Peptidoglycan glycosyltransferase</fullName>
    </submittedName>
</protein>
<evidence type="ECO:0000256" key="1">
    <source>
        <dbReference type="ARBA" id="ARBA00004370"/>
    </source>
</evidence>
<dbReference type="GO" id="GO:0004180">
    <property type="term" value="F:carboxypeptidase activity"/>
    <property type="evidence" value="ECO:0007669"/>
    <property type="project" value="UniProtKB-KW"/>
</dbReference>
<gene>
    <name evidence="6" type="ORF">SPV1_00430</name>
</gene>
<keyword evidence="3" id="KW-0472">Membrane</keyword>
<evidence type="ECO:0000259" key="5">
    <source>
        <dbReference type="Pfam" id="PF03717"/>
    </source>
</evidence>
<dbReference type="Gene3D" id="3.40.710.10">
    <property type="entry name" value="DD-peptidase/beta-lactamase superfamily"/>
    <property type="match status" value="1"/>
</dbReference>
<dbReference type="InterPro" id="IPR012338">
    <property type="entry name" value="Beta-lactam/transpept-like"/>
</dbReference>
<organism evidence="6 7">
    <name type="scientific">Mariprofundus ferrooxydans PV-1</name>
    <dbReference type="NCBI Taxonomy" id="314345"/>
    <lineage>
        <taxon>Bacteria</taxon>
        <taxon>Pseudomonadati</taxon>
        <taxon>Pseudomonadota</taxon>
        <taxon>Candidatius Mariprofundia</taxon>
        <taxon>Mariprofundales</taxon>
        <taxon>Mariprofundaceae</taxon>
        <taxon>Mariprofundus</taxon>
    </lineage>
</organism>
<dbReference type="SUPFAM" id="SSF56519">
    <property type="entry name" value="Penicillin binding protein dimerisation domain"/>
    <property type="match status" value="1"/>
</dbReference>
<dbReference type="GO" id="GO:0071555">
    <property type="term" value="P:cell wall organization"/>
    <property type="evidence" value="ECO:0007669"/>
    <property type="project" value="TreeGrafter"/>
</dbReference>
<comment type="subcellular location">
    <subcellularLocation>
        <location evidence="1">Membrane</location>
    </subcellularLocation>
</comment>
<dbReference type="PANTHER" id="PTHR30627:SF1">
    <property type="entry name" value="PEPTIDOGLYCAN D,D-TRANSPEPTIDASE FTSI"/>
    <property type="match status" value="1"/>
</dbReference>
<dbReference type="FunCoup" id="Q0EYG8">
    <property type="interactions" value="202"/>
</dbReference>
<dbReference type="InterPro" id="IPR050515">
    <property type="entry name" value="Beta-lactam/transpept"/>
</dbReference>
<dbReference type="STRING" id="314344.AL013_07780"/>
<dbReference type="GO" id="GO:0005886">
    <property type="term" value="C:plasma membrane"/>
    <property type="evidence" value="ECO:0007669"/>
    <property type="project" value="TreeGrafter"/>
</dbReference>
<evidence type="ECO:0000259" key="4">
    <source>
        <dbReference type="Pfam" id="PF00905"/>
    </source>
</evidence>
<keyword evidence="7" id="KW-1185">Reference proteome</keyword>
<dbReference type="AlphaFoldDB" id="Q0EYG8"/>
<keyword evidence="2" id="KW-0121">Carboxypeptidase</keyword>
<sequence length="622" mass="67431">MSGKEQVFIRRRIEFVAGLLALGVLLLAVRVVDLQWLQSDRLSDMAEKQRYREYTTQAPRGPILDHKGRVLAESVETPSIAAIGDEVPAASIPGLARALGMSSHRLKKKLHGRKGFVWLARQISPARAEKVMAMNIPGVRRETEWRRYQPLGPVTGHLLGFVGIDGKGLEGIERSWNTQLSGEAGIRQVRRDARGHSLPGGVWLREPTPGKAFRLTLDASIQSIAYAALAEGVKEQQAKGGSVVVMRPSDGAVLAMVNWPGYNPNNFRDFHPGEWRNRAITDVFEPGSTMKPFTIAAALQSGRWQPDSRVFCENGAMRVADYTIHDDHKEGWLDLTGILAHSSNIGAAKLAMDVGAADMYNMLSRVGFGSRTGSGLSGESPGIVLSPERWGPVETANIAFGQGIAVTPLQLAAAFSVIANKGVYTAPRLVADQAKKQKRVMPASIAAEVLTMLEFATSSDGTGKYAVPAGYRIGGKTGTAQKPGPHGSYSKHKYMAVFAGIAPINDPQVVIVVMVDEPQKSIYGGQVAAPIFRHIAESALPYLGVSARIEDQTAWRKMAIAAEEPVFDGTSLSGMSMREVRRFAAQRGLRLHVHGSGWVQRYKPAAPLALQQGDALEVWLND</sequence>
<dbReference type="Pfam" id="PF00905">
    <property type="entry name" value="Transpeptidase"/>
    <property type="match status" value="1"/>
</dbReference>
<reference evidence="6 7" key="1">
    <citation type="submission" date="2006-09" db="EMBL/GenBank/DDBJ databases">
        <authorList>
            <person name="Emerson D."/>
            <person name="Ferriera S."/>
            <person name="Johnson J."/>
            <person name="Kravitz S."/>
            <person name="Halpern A."/>
            <person name="Remington K."/>
            <person name="Beeson K."/>
            <person name="Tran B."/>
            <person name="Rogers Y.-H."/>
            <person name="Friedman R."/>
            <person name="Venter J.C."/>
        </authorList>
    </citation>
    <scope>NUCLEOTIDE SEQUENCE [LARGE SCALE GENOMIC DNA]</scope>
    <source>
        <strain evidence="6 7">PV-1</strain>
    </source>
</reference>
<dbReference type="SUPFAM" id="SSF54184">
    <property type="entry name" value="Penicillin-binding protein 2x (pbp-2x), c-terminal domain"/>
    <property type="match status" value="1"/>
</dbReference>
<proteinExistence type="predicted"/>
<keyword evidence="6" id="KW-0808">Transferase</keyword>
<keyword evidence="2" id="KW-0645">Protease</keyword>
<dbReference type="OrthoDB" id="5287960at2"/>
<feature type="domain" description="Penicillin-binding protein transpeptidase" evidence="4">
    <location>
        <begin position="241"/>
        <end position="536"/>
    </location>
</feature>
<evidence type="ECO:0000256" key="3">
    <source>
        <dbReference type="ARBA" id="ARBA00023136"/>
    </source>
</evidence>
<dbReference type="InterPro" id="IPR036138">
    <property type="entry name" value="PBP_dimer_sf"/>
</dbReference>
<dbReference type="PANTHER" id="PTHR30627">
    <property type="entry name" value="PEPTIDOGLYCAN D,D-TRANSPEPTIDASE"/>
    <property type="match status" value="1"/>
</dbReference>
<dbReference type="Proteomes" id="UP000005297">
    <property type="component" value="Unassembled WGS sequence"/>
</dbReference>
<dbReference type="InterPro" id="IPR001460">
    <property type="entry name" value="PCN-bd_Tpept"/>
</dbReference>